<reference evidence="1" key="1">
    <citation type="submission" date="2021-03" db="EMBL/GenBank/DDBJ databases">
        <title>Proteiniclasticum marinus sp. nov., isolated from tidal flat sediment.</title>
        <authorList>
            <person name="Namirimu T."/>
            <person name="Yang J.-A."/>
            <person name="Yang S.-H."/>
            <person name="Kim Y.-J."/>
            <person name="Kwon K.K."/>
        </authorList>
    </citation>
    <scope>NUCLEOTIDE SEQUENCE</scope>
    <source>
        <strain evidence="1">SCR006</strain>
    </source>
</reference>
<evidence type="ECO:0000313" key="2">
    <source>
        <dbReference type="Proteomes" id="UP000664218"/>
    </source>
</evidence>
<gene>
    <name evidence="1" type="ORF">J3A84_14125</name>
</gene>
<keyword evidence="2" id="KW-1185">Reference proteome</keyword>
<organism evidence="1 2">
    <name type="scientific">Proteiniclasticum aestuarii</name>
    <dbReference type="NCBI Taxonomy" id="2817862"/>
    <lineage>
        <taxon>Bacteria</taxon>
        <taxon>Bacillati</taxon>
        <taxon>Bacillota</taxon>
        <taxon>Clostridia</taxon>
        <taxon>Eubacteriales</taxon>
        <taxon>Clostridiaceae</taxon>
        <taxon>Proteiniclasticum</taxon>
    </lineage>
</organism>
<dbReference type="Proteomes" id="UP000664218">
    <property type="component" value="Unassembled WGS sequence"/>
</dbReference>
<name>A0A939HD62_9CLOT</name>
<dbReference type="RefSeq" id="WP_207600694.1">
    <property type="nucleotide sequence ID" value="NZ_JAFNJU010000013.1"/>
</dbReference>
<comment type="caution">
    <text evidence="1">The sequence shown here is derived from an EMBL/GenBank/DDBJ whole genome shotgun (WGS) entry which is preliminary data.</text>
</comment>
<dbReference type="AlphaFoldDB" id="A0A939HD62"/>
<proteinExistence type="predicted"/>
<accession>A0A939HD62</accession>
<dbReference type="EMBL" id="JAFNJU010000013">
    <property type="protein sequence ID" value="MBO1266170.1"/>
    <property type="molecule type" value="Genomic_DNA"/>
</dbReference>
<protein>
    <submittedName>
        <fullName evidence="1">Uncharacterized protein</fullName>
    </submittedName>
</protein>
<sequence length="112" mass="12779">MKKYEKMIFTMMLLLFSQTVAYGYNYIGHGITNTQYGFVNAYDTSSRIYTSYTLENMNAAGVAAVRNEVDTFWVVKNVYGSLNPSDDPKVVIADRSKNGNHYHAFREQIIAK</sequence>
<evidence type="ECO:0000313" key="1">
    <source>
        <dbReference type="EMBL" id="MBO1266170.1"/>
    </source>
</evidence>